<sequence length="212" mass="24020">MSMVEYNKIETVYRRDEKTKKLVIGEFTNPTIEFCKDLSWVFSEKCDGVNCRIFWDGHTVTFGGRTDKAQMPMALINRLNELFGGEANAQLFEQKFGETEVILFGEGYGPKIQNGGGYRNDVDFIIFDAMIAGNYQPRSSVEDIAQYFGIDIVPIVLEGTIAEGVDYVLHNRKSLIAKNGALIEGLVGRPKIELRDRVGKRLICKIKFKDFK</sequence>
<protein>
    <submittedName>
        <fullName evidence="2">RNA ligase 2</fullName>
    </submittedName>
</protein>
<dbReference type="Gene3D" id="3.30.470.30">
    <property type="entry name" value="DNA ligase/mRNA capping enzyme"/>
    <property type="match status" value="1"/>
</dbReference>
<evidence type="ECO:0000259" key="1">
    <source>
        <dbReference type="Pfam" id="PF09414"/>
    </source>
</evidence>
<dbReference type="GO" id="GO:0016874">
    <property type="term" value="F:ligase activity"/>
    <property type="evidence" value="ECO:0007669"/>
    <property type="project" value="UniProtKB-KW"/>
</dbReference>
<feature type="domain" description="RNA ligase" evidence="1">
    <location>
        <begin position="39"/>
        <end position="206"/>
    </location>
</feature>
<name>A0A8S5SDI6_9CAUD</name>
<dbReference type="InterPro" id="IPR021122">
    <property type="entry name" value="RNA_ligase_dom_REL/Rnl2"/>
</dbReference>
<dbReference type="SUPFAM" id="SSF56091">
    <property type="entry name" value="DNA ligase/mRNA capping enzyme, catalytic domain"/>
    <property type="match status" value="1"/>
</dbReference>
<dbReference type="EMBL" id="BK032577">
    <property type="protein sequence ID" value="DAF49000.1"/>
    <property type="molecule type" value="Genomic_DNA"/>
</dbReference>
<keyword evidence="2" id="KW-0436">Ligase</keyword>
<proteinExistence type="predicted"/>
<dbReference type="Pfam" id="PF09414">
    <property type="entry name" value="RNA_ligase"/>
    <property type="match status" value="1"/>
</dbReference>
<evidence type="ECO:0000313" key="2">
    <source>
        <dbReference type="EMBL" id="DAF49000.1"/>
    </source>
</evidence>
<dbReference type="Gene3D" id="3.30.1490.70">
    <property type="match status" value="1"/>
</dbReference>
<organism evidence="2">
    <name type="scientific">Siphoviridae sp. ctnpt50</name>
    <dbReference type="NCBI Taxonomy" id="2827941"/>
    <lineage>
        <taxon>Viruses</taxon>
        <taxon>Duplodnaviria</taxon>
        <taxon>Heunggongvirae</taxon>
        <taxon>Uroviricota</taxon>
        <taxon>Caudoviricetes</taxon>
    </lineage>
</organism>
<accession>A0A8S5SDI6</accession>
<reference evidence="2" key="1">
    <citation type="journal article" date="2021" name="Proc. Natl. Acad. Sci. U.S.A.">
        <title>A Catalog of Tens of Thousands of Viruses from Human Metagenomes Reveals Hidden Associations with Chronic Diseases.</title>
        <authorList>
            <person name="Tisza M.J."/>
            <person name="Buck C.B."/>
        </authorList>
    </citation>
    <scope>NUCLEOTIDE SEQUENCE</scope>
    <source>
        <strain evidence="2">Ctnpt50</strain>
    </source>
</reference>